<evidence type="ECO:0000313" key="2">
    <source>
        <dbReference type="EMBL" id="WAQ93684.1"/>
    </source>
</evidence>
<protein>
    <submittedName>
        <fullName evidence="2">Uncharacterized protein</fullName>
    </submittedName>
</protein>
<proteinExistence type="predicted"/>
<dbReference type="Proteomes" id="UP001164746">
    <property type="component" value="Chromosome 1"/>
</dbReference>
<dbReference type="EMBL" id="CP111012">
    <property type="protein sequence ID" value="WAQ93684.1"/>
    <property type="molecule type" value="Genomic_DNA"/>
</dbReference>
<keyword evidence="1" id="KW-0732">Signal</keyword>
<keyword evidence="3" id="KW-1185">Reference proteome</keyword>
<feature type="signal peptide" evidence="1">
    <location>
        <begin position="1"/>
        <end position="17"/>
    </location>
</feature>
<evidence type="ECO:0000313" key="3">
    <source>
        <dbReference type="Proteomes" id="UP001164746"/>
    </source>
</evidence>
<gene>
    <name evidence="2" type="ORF">MAR_006155</name>
</gene>
<evidence type="ECO:0000256" key="1">
    <source>
        <dbReference type="SAM" id="SignalP"/>
    </source>
</evidence>
<name>A0ABY7D8I8_MYAAR</name>
<accession>A0ABY7D8I8</accession>
<reference evidence="2" key="1">
    <citation type="submission" date="2022-11" db="EMBL/GenBank/DDBJ databases">
        <title>Centuries of genome instability and evolution in soft-shell clam transmissible cancer (bioRxiv).</title>
        <authorList>
            <person name="Hart S.F.M."/>
            <person name="Yonemitsu M.A."/>
            <person name="Giersch R.M."/>
            <person name="Beal B.F."/>
            <person name="Arriagada G."/>
            <person name="Davis B.W."/>
            <person name="Ostrander E.A."/>
            <person name="Goff S.P."/>
            <person name="Metzger M.J."/>
        </authorList>
    </citation>
    <scope>NUCLEOTIDE SEQUENCE</scope>
    <source>
        <strain evidence="2">MELC-2E11</strain>
        <tissue evidence="2">Siphon/mantle</tissue>
    </source>
</reference>
<organism evidence="2 3">
    <name type="scientific">Mya arenaria</name>
    <name type="common">Soft-shell clam</name>
    <dbReference type="NCBI Taxonomy" id="6604"/>
    <lineage>
        <taxon>Eukaryota</taxon>
        <taxon>Metazoa</taxon>
        <taxon>Spiralia</taxon>
        <taxon>Lophotrochozoa</taxon>
        <taxon>Mollusca</taxon>
        <taxon>Bivalvia</taxon>
        <taxon>Autobranchia</taxon>
        <taxon>Heteroconchia</taxon>
        <taxon>Euheterodonta</taxon>
        <taxon>Imparidentia</taxon>
        <taxon>Neoheterodontei</taxon>
        <taxon>Myida</taxon>
        <taxon>Myoidea</taxon>
        <taxon>Myidae</taxon>
        <taxon>Mya</taxon>
    </lineage>
</organism>
<feature type="chain" id="PRO_5045229304" evidence="1">
    <location>
        <begin position="18"/>
        <end position="190"/>
    </location>
</feature>
<sequence>MKGVLLLAFAFVHVCTGREIVKKNAVIFEFDDSDERDLAYYDASSFDDEADEIFDDEDLEALKYPDDCKHSNLIDAANQGGCKAKAVKNQDTSVYKEKFVTSIPHSVKSNPTCKSIINELNAQCSDELDYPGDCKTSKLINVANKGGCSVKAGKTKHSSVFKIKHVTSIPKTVKKDSTCEAIIKALNANC</sequence>